<evidence type="ECO:0000313" key="1">
    <source>
        <dbReference type="EMBL" id="MET3658486.1"/>
    </source>
</evidence>
<organism evidence="1 2">
    <name type="scientific">Sporosarcina psychrophila</name>
    <name type="common">Bacillus psychrophilus</name>
    <dbReference type="NCBI Taxonomy" id="1476"/>
    <lineage>
        <taxon>Bacteria</taxon>
        <taxon>Bacillati</taxon>
        <taxon>Bacillota</taxon>
        <taxon>Bacilli</taxon>
        <taxon>Bacillales</taxon>
        <taxon>Caryophanaceae</taxon>
        <taxon>Sporosarcina</taxon>
    </lineage>
</organism>
<proteinExistence type="predicted"/>
<accession>A0ABV2KBM4</accession>
<protein>
    <recommendedName>
        <fullName evidence="3">HNH domain-containing protein</fullName>
    </recommendedName>
</protein>
<name>A0ABV2KBM4_SPOPS</name>
<dbReference type="EMBL" id="JBEPME010000005">
    <property type="protein sequence ID" value="MET3658486.1"/>
    <property type="molecule type" value="Genomic_DNA"/>
</dbReference>
<keyword evidence="2" id="KW-1185">Reference proteome</keyword>
<comment type="caution">
    <text evidence="1">The sequence shown here is derived from an EMBL/GenBank/DDBJ whole genome shotgun (WGS) entry which is preliminary data.</text>
</comment>
<sequence length="52" mass="6091">MRYDIDNGISLCRKCHVDFHTQFGFKKNDGEQILEYLSEVSADPWYAGETFD</sequence>
<dbReference type="Proteomes" id="UP001549104">
    <property type="component" value="Unassembled WGS sequence"/>
</dbReference>
<gene>
    <name evidence="1" type="ORF">ABIC55_003603</name>
</gene>
<reference evidence="1 2" key="1">
    <citation type="submission" date="2024-06" db="EMBL/GenBank/DDBJ databases">
        <title>Sorghum-associated microbial communities from plants grown in Nebraska, USA.</title>
        <authorList>
            <person name="Schachtman D."/>
        </authorList>
    </citation>
    <scope>NUCLEOTIDE SEQUENCE [LARGE SCALE GENOMIC DNA]</scope>
    <source>
        <strain evidence="1 2">1288</strain>
    </source>
</reference>
<evidence type="ECO:0008006" key="3">
    <source>
        <dbReference type="Google" id="ProtNLM"/>
    </source>
</evidence>
<evidence type="ECO:0000313" key="2">
    <source>
        <dbReference type="Proteomes" id="UP001549104"/>
    </source>
</evidence>